<organism evidence="1 2">
    <name type="scientific">Glycomyces terrestris</name>
    <dbReference type="NCBI Taxonomy" id="2493553"/>
    <lineage>
        <taxon>Bacteria</taxon>
        <taxon>Bacillati</taxon>
        <taxon>Actinomycetota</taxon>
        <taxon>Actinomycetes</taxon>
        <taxon>Glycomycetales</taxon>
        <taxon>Glycomycetaceae</taxon>
        <taxon>Glycomyces</taxon>
    </lineage>
</organism>
<protein>
    <submittedName>
        <fullName evidence="1">Uncharacterized protein</fullName>
    </submittedName>
</protein>
<evidence type="ECO:0000313" key="1">
    <source>
        <dbReference type="EMBL" id="RRS01714.1"/>
    </source>
</evidence>
<sequence>MSDLRWAEVKVFFDPGLMGALPDVLVIALEPACCAPRFGSLPLRWSMKDFVAGLNSSPATSGMRSSPLSR</sequence>
<accession>A0A426V478</accession>
<comment type="caution">
    <text evidence="1">The sequence shown here is derived from an EMBL/GenBank/DDBJ whole genome shotgun (WGS) entry which is preliminary data.</text>
</comment>
<gene>
    <name evidence="1" type="ORF">EIW28_02845</name>
</gene>
<dbReference type="EMBL" id="RSEB01000001">
    <property type="protein sequence ID" value="RRS01714.1"/>
    <property type="molecule type" value="Genomic_DNA"/>
</dbReference>
<dbReference type="AlphaFoldDB" id="A0A426V478"/>
<proteinExistence type="predicted"/>
<evidence type="ECO:0000313" key="2">
    <source>
        <dbReference type="Proteomes" id="UP000277256"/>
    </source>
</evidence>
<name>A0A426V478_9ACTN</name>
<keyword evidence="2" id="KW-1185">Reference proteome</keyword>
<dbReference type="Proteomes" id="UP000277256">
    <property type="component" value="Unassembled WGS sequence"/>
</dbReference>
<reference evidence="1 2" key="1">
    <citation type="submission" date="2018-12" db="EMBL/GenBank/DDBJ databases">
        <title>Glycomyces sp. YIM 121974 draft genome.</title>
        <authorList>
            <person name="Li Q."/>
        </authorList>
    </citation>
    <scope>NUCLEOTIDE SEQUENCE [LARGE SCALE GENOMIC DNA]</scope>
    <source>
        <strain evidence="1 2">YIM 121974</strain>
    </source>
</reference>